<feature type="compositionally biased region" description="Basic residues" evidence="1">
    <location>
        <begin position="61"/>
        <end position="71"/>
    </location>
</feature>
<evidence type="ECO:0000256" key="1">
    <source>
        <dbReference type="SAM" id="MobiDB-lite"/>
    </source>
</evidence>
<dbReference type="Proteomes" id="UP000887116">
    <property type="component" value="Unassembled WGS sequence"/>
</dbReference>
<evidence type="ECO:0000313" key="3">
    <source>
        <dbReference type="Proteomes" id="UP000887116"/>
    </source>
</evidence>
<organism evidence="2 3">
    <name type="scientific">Trichonephila clavata</name>
    <name type="common">Joro spider</name>
    <name type="synonym">Nephila clavata</name>
    <dbReference type="NCBI Taxonomy" id="2740835"/>
    <lineage>
        <taxon>Eukaryota</taxon>
        <taxon>Metazoa</taxon>
        <taxon>Ecdysozoa</taxon>
        <taxon>Arthropoda</taxon>
        <taxon>Chelicerata</taxon>
        <taxon>Arachnida</taxon>
        <taxon>Araneae</taxon>
        <taxon>Araneomorphae</taxon>
        <taxon>Entelegynae</taxon>
        <taxon>Araneoidea</taxon>
        <taxon>Nephilidae</taxon>
        <taxon>Trichonephila</taxon>
    </lineage>
</organism>
<evidence type="ECO:0000313" key="2">
    <source>
        <dbReference type="EMBL" id="GFR16633.1"/>
    </source>
</evidence>
<gene>
    <name evidence="2" type="ORF">TNCT_472141</name>
</gene>
<proteinExistence type="predicted"/>
<dbReference type="AlphaFoldDB" id="A0A8X6H445"/>
<protein>
    <submittedName>
        <fullName evidence="2">Uncharacterized protein</fullName>
    </submittedName>
</protein>
<dbReference type="EMBL" id="BMAO01017568">
    <property type="protein sequence ID" value="GFR16633.1"/>
    <property type="molecule type" value="Genomic_DNA"/>
</dbReference>
<feature type="region of interest" description="Disordered" evidence="1">
    <location>
        <begin position="59"/>
        <end position="79"/>
    </location>
</feature>
<accession>A0A8X6H445</accession>
<feature type="compositionally biased region" description="Basic residues" evidence="1">
    <location>
        <begin position="1"/>
        <end position="16"/>
    </location>
</feature>
<comment type="caution">
    <text evidence="2">The sequence shown here is derived from an EMBL/GenBank/DDBJ whole genome shotgun (WGS) entry which is preliminary data.</text>
</comment>
<keyword evidence="3" id="KW-1185">Reference proteome</keyword>
<sequence length="79" mass="9489">MARRNLRQQNKKRRNHASFLPGRQFAAYATVPRSIVPPSHRRGRIANAKRHCFNPRTRFENKRHKRSRRKIREGIYPAD</sequence>
<name>A0A8X6H445_TRICU</name>
<reference evidence="2" key="1">
    <citation type="submission" date="2020-07" db="EMBL/GenBank/DDBJ databases">
        <title>Multicomponent nature underlies the extraordinary mechanical properties of spider dragline silk.</title>
        <authorList>
            <person name="Kono N."/>
            <person name="Nakamura H."/>
            <person name="Mori M."/>
            <person name="Yoshida Y."/>
            <person name="Ohtoshi R."/>
            <person name="Malay A.D."/>
            <person name="Moran D.A.P."/>
            <person name="Tomita M."/>
            <person name="Numata K."/>
            <person name="Arakawa K."/>
        </authorList>
    </citation>
    <scope>NUCLEOTIDE SEQUENCE</scope>
</reference>
<feature type="region of interest" description="Disordered" evidence="1">
    <location>
        <begin position="1"/>
        <end position="21"/>
    </location>
</feature>